<evidence type="ECO:0000259" key="11">
    <source>
        <dbReference type="Pfam" id="PF07730"/>
    </source>
</evidence>
<keyword evidence="9" id="KW-1133">Transmembrane helix</keyword>
<name>U6ST13_9BACI</name>
<dbReference type="AlphaFoldDB" id="U6ST13"/>
<dbReference type="Proteomes" id="UP000017170">
    <property type="component" value="Unassembled WGS sequence"/>
</dbReference>
<keyword evidence="5" id="KW-0547">Nucleotide-binding</keyword>
<keyword evidence="8" id="KW-0902">Two-component regulatory system</keyword>
<gene>
    <name evidence="12" type="ORF">A33I_09945</name>
</gene>
<dbReference type="RefSeq" id="WP_022627692.1">
    <property type="nucleotide sequence ID" value="NZ_ATAE01000018.1"/>
</dbReference>
<evidence type="ECO:0000256" key="5">
    <source>
        <dbReference type="ARBA" id="ARBA00022741"/>
    </source>
</evidence>
<dbReference type="GO" id="GO:0000155">
    <property type="term" value="F:phosphorelay sensor kinase activity"/>
    <property type="evidence" value="ECO:0007669"/>
    <property type="project" value="InterPro"/>
</dbReference>
<dbReference type="EMBL" id="ATAE01000018">
    <property type="protein sequence ID" value="ERN53791.1"/>
    <property type="molecule type" value="Genomic_DNA"/>
</dbReference>
<organism evidence="12 13">
    <name type="scientific">Alkalihalophilus marmarensis DSM 21297</name>
    <dbReference type="NCBI Taxonomy" id="1188261"/>
    <lineage>
        <taxon>Bacteria</taxon>
        <taxon>Bacillati</taxon>
        <taxon>Bacillota</taxon>
        <taxon>Bacilli</taxon>
        <taxon>Bacillales</taxon>
        <taxon>Bacillaceae</taxon>
        <taxon>Alkalihalophilus</taxon>
    </lineage>
</organism>
<dbReference type="InterPro" id="IPR011712">
    <property type="entry name" value="Sig_transdc_His_kin_sub3_dim/P"/>
</dbReference>
<keyword evidence="6" id="KW-0418">Kinase</keyword>
<comment type="caution">
    <text evidence="12">The sequence shown here is derived from an EMBL/GenBank/DDBJ whole genome shotgun (WGS) entry which is preliminary data.</text>
</comment>
<protein>
    <recommendedName>
        <fullName evidence="2">histidine kinase</fullName>
        <ecNumber evidence="2">2.7.13.3</ecNumber>
    </recommendedName>
</protein>
<dbReference type="EC" id="2.7.13.3" evidence="2"/>
<dbReference type="CDD" id="cd16917">
    <property type="entry name" value="HATPase_UhpB-NarQ-NarX-like"/>
    <property type="match status" value="1"/>
</dbReference>
<keyword evidence="9" id="KW-0812">Transmembrane</keyword>
<dbReference type="GO" id="GO:0005524">
    <property type="term" value="F:ATP binding"/>
    <property type="evidence" value="ECO:0007669"/>
    <property type="project" value="UniProtKB-KW"/>
</dbReference>
<dbReference type="InterPro" id="IPR050482">
    <property type="entry name" value="Sensor_HK_TwoCompSys"/>
</dbReference>
<sequence length="367" mass="41695">MMNKWEIWTPEMAMTIWRIFGLLLLSFLWLLGGGNEGGVILLLFLAIMALARWRFTLPGWTVLIEQTVCLMMTPIFPFAAYALALPIFESMLKRQPWFALPTFIFIVIYPETTIQIVVVFIQAGLSGAILGGWYQDTNRYQKESDQQRRNHYELENLKEELLIANVQGTRLAELTERNRIAQQLHDDVGHELTASVLALQAFEELWKVNDPDAEEMFIQAQRRLSKSAVYLRETVHNMKPVKELGIEGLYEISDEFNLCPVKFNIYGDTGRVPVHLWSILYPTLKEALTNVIRHAQPTLVEISLDISPHILRLSISNDGVTKDKRGRGTGVGLRNLRHRAKAVGGSISFDTSDGFLLICVLPIELTG</sequence>
<comment type="catalytic activity">
    <reaction evidence="1">
        <text>ATP + protein L-histidine = ADP + protein N-phospho-L-histidine.</text>
        <dbReference type="EC" id="2.7.13.3"/>
    </reaction>
</comment>
<evidence type="ECO:0000256" key="4">
    <source>
        <dbReference type="ARBA" id="ARBA00022679"/>
    </source>
</evidence>
<dbReference type="GO" id="GO:0016020">
    <property type="term" value="C:membrane"/>
    <property type="evidence" value="ECO:0007669"/>
    <property type="project" value="InterPro"/>
</dbReference>
<evidence type="ECO:0000256" key="3">
    <source>
        <dbReference type="ARBA" id="ARBA00022553"/>
    </source>
</evidence>
<dbReference type="Pfam" id="PF02518">
    <property type="entry name" value="HATPase_c"/>
    <property type="match status" value="1"/>
</dbReference>
<accession>U6ST13</accession>
<keyword evidence="13" id="KW-1185">Reference proteome</keyword>
<evidence type="ECO:0000313" key="13">
    <source>
        <dbReference type="Proteomes" id="UP000017170"/>
    </source>
</evidence>
<dbReference type="PANTHER" id="PTHR24421">
    <property type="entry name" value="NITRATE/NITRITE SENSOR PROTEIN NARX-RELATED"/>
    <property type="match status" value="1"/>
</dbReference>
<feature type="domain" description="Histidine kinase/HSP90-like ATPase" evidence="10">
    <location>
        <begin position="280"/>
        <end position="362"/>
    </location>
</feature>
<keyword evidence="3" id="KW-0597">Phosphoprotein</keyword>
<feature type="domain" description="Signal transduction histidine kinase subgroup 3 dimerisation and phosphoacceptor" evidence="11">
    <location>
        <begin position="176"/>
        <end position="241"/>
    </location>
</feature>
<dbReference type="PANTHER" id="PTHR24421:SF10">
    <property type="entry name" value="NITRATE_NITRITE SENSOR PROTEIN NARQ"/>
    <property type="match status" value="1"/>
</dbReference>
<evidence type="ECO:0000256" key="2">
    <source>
        <dbReference type="ARBA" id="ARBA00012438"/>
    </source>
</evidence>
<dbReference type="Gene3D" id="1.20.5.1930">
    <property type="match status" value="1"/>
</dbReference>
<dbReference type="Gene3D" id="3.30.565.10">
    <property type="entry name" value="Histidine kinase-like ATPase, C-terminal domain"/>
    <property type="match status" value="1"/>
</dbReference>
<evidence type="ECO:0000256" key="7">
    <source>
        <dbReference type="ARBA" id="ARBA00022840"/>
    </source>
</evidence>
<dbReference type="SUPFAM" id="SSF55874">
    <property type="entry name" value="ATPase domain of HSP90 chaperone/DNA topoisomerase II/histidine kinase"/>
    <property type="match status" value="1"/>
</dbReference>
<evidence type="ECO:0000256" key="6">
    <source>
        <dbReference type="ARBA" id="ARBA00022777"/>
    </source>
</evidence>
<dbReference type="GO" id="GO:0046983">
    <property type="term" value="F:protein dimerization activity"/>
    <property type="evidence" value="ECO:0007669"/>
    <property type="project" value="InterPro"/>
</dbReference>
<reference evidence="12 13" key="1">
    <citation type="journal article" date="2013" name="Genome Announc.">
        <title>Genome Sequence of the Extreme Obligate Alkaliphile Bacillus marmarensis Strain DSM 21297.</title>
        <authorList>
            <person name="Wernick D.G."/>
            <person name="Choi K.Y."/>
            <person name="Tat C.A."/>
            <person name="Lafontaine Rivera J.G."/>
            <person name="Liao J.C."/>
        </authorList>
    </citation>
    <scope>NUCLEOTIDE SEQUENCE [LARGE SCALE GENOMIC DNA]</scope>
    <source>
        <strain evidence="12 13">DSM 21297</strain>
    </source>
</reference>
<evidence type="ECO:0000313" key="12">
    <source>
        <dbReference type="EMBL" id="ERN53791.1"/>
    </source>
</evidence>
<dbReference type="InterPro" id="IPR036890">
    <property type="entry name" value="HATPase_C_sf"/>
</dbReference>
<evidence type="ECO:0000256" key="9">
    <source>
        <dbReference type="SAM" id="Phobius"/>
    </source>
</evidence>
<dbReference type="InterPro" id="IPR003594">
    <property type="entry name" value="HATPase_dom"/>
</dbReference>
<keyword evidence="4" id="KW-0808">Transferase</keyword>
<feature type="transmembrane region" description="Helical" evidence="9">
    <location>
        <begin position="67"/>
        <end position="88"/>
    </location>
</feature>
<proteinExistence type="predicted"/>
<evidence type="ECO:0000259" key="10">
    <source>
        <dbReference type="Pfam" id="PF02518"/>
    </source>
</evidence>
<keyword evidence="9" id="KW-0472">Membrane</keyword>
<evidence type="ECO:0000256" key="1">
    <source>
        <dbReference type="ARBA" id="ARBA00000085"/>
    </source>
</evidence>
<dbReference type="PATRIC" id="fig|1188261.3.peg.1360"/>
<keyword evidence="7" id="KW-0067">ATP-binding</keyword>
<feature type="transmembrane region" description="Helical" evidence="9">
    <location>
        <begin position="94"/>
        <end position="109"/>
    </location>
</feature>
<evidence type="ECO:0000256" key="8">
    <source>
        <dbReference type="ARBA" id="ARBA00023012"/>
    </source>
</evidence>
<dbReference type="Pfam" id="PF07730">
    <property type="entry name" value="HisKA_3"/>
    <property type="match status" value="1"/>
</dbReference>